<accession>A0A511J6R9</accession>
<name>A0A511J6R9_9CELL</name>
<dbReference type="InterPro" id="IPR025874">
    <property type="entry name" value="DZR"/>
</dbReference>
<evidence type="ECO:0000313" key="2">
    <source>
        <dbReference type="EMBL" id="GEL93706.1"/>
    </source>
</evidence>
<dbReference type="AlphaFoldDB" id="A0A511J6R9"/>
<dbReference type="EMBL" id="BJWG01000001">
    <property type="protein sequence ID" value="GEL93706.1"/>
    <property type="molecule type" value="Genomic_DNA"/>
</dbReference>
<dbReference type="Pfam" id="PF13672">
    <property type="entry name" value="PP2C_2"/>
    <property type="match status" value="1"/>
</dbReference>
<feature type="domain" description="PPM-type phosphatase" evidence="1">
    <location>
        <begin position="96"/>
        <end position="353"/>
    </location>
</feature>
<gene>
    <name evidence="2" type="ORF">CCO02nite_03640</name>
</gene>
<sequence>MDHVVSAVEALCAACGSTLAPDARFCETCGARIEPVEPEAPPEPDDVASAGAGGVGTAAAACVACGGQIAPDGYCVQCGRPATSPRDHWVEQPSPLVGGVCDRGVRHSRNEDAMALAGGDGYALLVVCDGVSSAPDSDVASMAAAKAALAVLEQGVAGGARAVTGSGTGRTAAWSGLLAEAAAAGDAAITAAFTELAHDVEPPSCTFVAGVVDGAHIVVGWLGDSRAYWMPDDAVPQQLSADDSGAAELMAQGVARAQAETSPVAHAITRWLGPDAPDTTARTTTTTVHGPGWLLVCSDGLWNYCSPADELADLLRATAADQGGDPALTAGALVTWANAQGGRDNVTVALARVEPPVSVRSDSLTAPTDLN</sequence>
<reference evidence="2 3" key="1">
    <citation type="submission" date="2019-07" db="EMBL/GenBank/DDBJ databases">
        <title>Whole genome shotgun sequence of Cellulomonas composti NBRC 100758.</title>
        <authorList>
            <person name="Hosoyama A."/>
            <person name="Uohara A."/>
            <person name="Ohji S."/>
            <person name="Ichikawa N."/>
        </authorList>
    </citation>
    <scope>NUCLEOTIDE SEQUENCE [LARGE SCALE GENOMIC DNA]</scope>
    <source>
        <strain evidence="2 3">NBRC 100758</strain>
    </source>
</reference>
<evidence type="ECO:0000313" key="3">
    <source>
        <dbReference type="Proteomes" id="UP000321720"/>
    </source>
</evidence>
<dbReference type="SUPFAM" id="SSF81606">
    <property type="entry name" value="PP2C-like"/>
    <property type="match status" value="1"/>
</dbReference>
<proteinExistence type="predicted"/>
<dbReference type="SMART" id="SM00331">
    <property type="entry name" value="PP2C_SIG"/>
    <property type="match status" value="1"/>
</dbReference>
<dbReference type="InterPro" id="IPR036457">
    <property type="entry name" value="PPM-type-like_dom_sf"/>
</dbReference>
<dbReference type="Gene3D" id="3.60.40.10">
    <property type="entry name" value="PPM-type phosphatase domain"/>
    <property type="match status" value="1"/>
</dbReference>
<dbReference type="Pfam" id="PF12773">
    <property type="entry name" value="DZR"/>
    <property type="match status" value="1"/>
</dbReference>
<dbReference type="SMART" id="SM00332">
    <property type="entry name" value="PP2Cc"/>
    <property type="match status" value="1"/>
</dbReference>
<dbReference type="RefSeq" id="WP_246117264.1">
    <property type="nucleotide sequence ID" value="NZ_BJWG01000001.1"/>
</dbReference>
<organism evidence="2 3">
    <name type="scientific">Cellulomonas composti</name>
    <dbReference type="NCBI Taxonomy" id="266130"/>
    <lineage>
        <taxon>Bacteria</taxon>
        <taxon>Bacillati</taxon>
        <taxon>Actinomycetota</taxon>
        <taxon>Actinomycetes</taxon>
        <taxon>Micrococcales</taxon>
        <taxon>Cellulomonadaceae</taxon>
        <taxon>Cellulomonas</taxon>
    </lineage>
</organism>
<keyword evidence="3" id="KW-1185">Reference proteome</keyword>
<dbReference type="InterPro" id="IPR001932">
    <property type="entry name" value="PPM-type_phosphatase-like_dom"/>
</dbReference>
<dbReference type="PROSITE" id="PS51746">
    <property type="entry name" value="PPM_2"/>
    <property type="match status" value="1"/>
</dbReference>
<dbReference type="CDD" id="cd00143">
    <property type="entry name" value="PP2Cc"/>
    <property type="match status" value="1"/>
</dbReference>
<evidence type="ECO:0000259" key="1">
    <source>
        <dbReference type="PROSITE" id="PS51746"/>
    </source>
</evidence>
<dbReference type="Proteomes" id="UP000321720">
    <property type="component" value="Unassembled WGS sequence"/>
</dbReference>
<protein>
    <recommendedName>
        <fullName evidence="1">PPM-type phosphatase domain-containing protein</fullName>
    </recommendedName>
</protein>
<comment type="caution">
    <text evidence="2">The sequence shown here is derived from an EMBL/GenBank/DDBJ whole genome shotgun (WGS) entry which is preliminary data.</text>
</comment>